<dbReference type="Pfam" id="PF26449">
    <property type="entry name" value="DUF8128"/>
    <property type="match status" value="1"/>
</dbReference>
<dbReference type="RefSeq" id="WP_286160265.1">
    <property type="nucleotide sequence ID" value="NZ_FRBK01000006.1"/>
</dbReference>
<protein>
    <recommendedName>
        <fullName evidence="2">DUF8128 domain-containing protein</fullName>
    </recommendedName>
</protein>
<dbReference type="AlphaFoldDB" id="A0A9X8QSQ6"/>
<evidence type="ECO:0000313" key="3">
    <source>
        <dbReference type="EMBL" id="SHL81334.1"/>
    </source>
</evidence>
<feature type="region of interest" description="Disordered" evidence="1">
    <location>
        <begin position="366"/>
        <end position="386"/>
    </location>
</feature>
<evidence type="ECO:0000256" key="1">
    <source>
        <dbReference type="SAM" id="MobiDB-lite"/>
    </source>
</evidence>
<proteinExistence type="predicted"/>
<accession>A0A9X8QSQ6</accession>
<comment type="caution">
    <text evidence="3">The sequence shown here is derived from an EMBL/GenBank/DDBJ whole genome shotgun (WGS) entry which is preliminary data.</text>
</comment>
<organism evidence="3 4">
    <name type="scientific">Streptomyces yunnanensis</name>
    <dbReference type="NCBI Taxonomy" id="156453"/>
    <lineage>
        <taxon>Bacteria</taxon>
        <taxon>Bacillati</taxon>
        <taxon>Actinomycetota</taxon>
        <taxon>Actinomycetes</taxon>
        <taxon>Kitasatosporales</taxon>
        <taxon>Streptomycetaceae</taxon>
        <taxon>Streptomyces</taxon>
    </lineage>
</organism>
<evidence type="ECO:0000313" key="4">
    <source>
        <dbReference type="Proteomes" id="UP000184388"/>
    </source>
</evidence>
<dbReference type="SUPFAM" id="SSF52540">
    <property type="entry name" value="P-loop containing nucleoside triphosphate hydrolases"/>
    <property type="match status" value="1"/>
</dbReference>
<dbReference type="InterPro" id="IPR058441">
    <property type="entry name" value="DUF8128"/>
</dbReference>
<dbReference type="EMBL" id="FRBK01000006">
    <property type="protein sequence ID" value="SHL81334.1"/>
    <property type="molecule type" value="Genomic_DNA"/>
</dbReference>
<dbReference type="Proteomes" id="UP000184388">
    <property type="component" value="Unassembled WGS sequence"/>
</dbReference>
<name>A0A9X8QSQ6_9ACTN</name>
<dbReference type="InterPro" id="IPR027417">
    <property type="entry name" value="P-loop_NTPase"/>
</dbReference>
<dbReference type="Gene3D" id="3.40.50.300">
    <property type="entry name" value="P-loop containing nucleotide triphosphate hydrolases"/>
    <property type="match status" value="1"/>
</dbReference>
<reference evidence="4" key="1">
    <citation type="submission" date="2016-11" db="EMBL/GenBank/DDBJ databases">
        <authorList>
            <person name="Jaros S."/>
            <person name="Januszkiewicz K."/>
            <person name="Wedrychowicz H."/>
        </authorList>
    </citation>
    <scope>NUCLEOTIDE SEQUENCE [LARGE SCALE GENOMIC DNA]</scope>
    <source>
        <strain evidence="4">CGMCC 4.3555</strain>
    </source>
</reference>
<evidence type="ECO:0000259" key="2">
    <source>
        <dbReference type="Pfam" id="PF26449"/>
    </source>
</evidence>
<gene>
    <name evidence="3" type="ORF">SAMN05216268_106281</name>
</gene>
<feature type="domain" description="DUF8128" evidence="2">
    <location>
        <begin position="99"/>
        <end position="352"/>
    </location>
</feature>
<feature type="compositionally biased region" description="Pro residues" evidence="1">
    <location>
        <begin position="367"/>
        <end position="376"/>
    </location>
</feature>
<sequence>MKVHNVLAASPPSGPLADFLTHPNSFWAHLSRGASDWLGTYTPLLIPCVVVVVTGGSVLRHLVENARCVEILAPPLVAPKGGEVLWAQLSGLLRPWWRRLSTGQPHLAFEYTWSHTGLRISLWVPGTVPLGLVRRAVEAAWPGAHTRVTEPAPLLPPGHTVTAGRLRAARPDVLPLRTDHSTDPLRALFQAATGMAEAESACVQILARPATGSALRRARRQARRLKAGHAPTRLPALTALLLHRPQPLATGKQDPEHGTAVRQSAAKLSGSQWQCALTYAATCSIKRERAGDVARGRAHALASAFGLFADRNYLTRTRLSHPEPRLSTRQFPSRTALLSVPELAALAHLPSDTDAPVLRRAGARSVLPPPQIPEPAPGNGVKPLGHSDTGARRGVGLAVADARHHLHVMGATGSGKSTLVANLVLDDVRNHRGASSSTPKATWSPTCWIASPTPVPTVSS</sequence>